<proteinExistence type="predicted"/>
<accession>W5TPV2</accession>
<name>W5TPV2_9NOCA</name>
<dbReference type="PANTHER" id="PTHR24260">
    <property type="match status" value="1"/>
</dbReference>
<protein>
    <submittedName>
        <fullName evidence="2">Putative trypsin-like serine protease</fullName>
    </submittedName>
</protein>
<dbReference type="PATRIC" id="fig|1415166.3.peg.6784"/>
<dbReference type="Proteomes" id="UP000019150">
    <property type="component" value="Chromosome"/>
</dbReference>
<dbReference type="SMART" id="SM00020">
    <property type="entry name" value="Tryp_SPc"/>
    <property type="match status" value="1"/>
</dbReference>
<dbReference type="InterPro" id="IPR043504">
    <property type="entry name" value="Peptidase_S1_PA_chymotrypsin"/>
</dbReference>
<dbReference type="AlphaFoldDB" id="W5TPV2"/>
<organism evidence="2 3">
    <name type="scientific">Nocardia nova SH22a</name>
    <dbReference type="NCBI Taxonomy" id="1415166"/>
    <lineage>
        <taxon>Bacteria</taxon>
        <taxon>Bacillati</taxon>
        <taxon>Actinomycetota</taxon>
        <taxon>Actinomycetes</taxon>
        <taxon>Mycobacteriales</taxon>
        <taxon>Nocardiaceae</taxon>
        <taxon>Nocardia</taxon>
    </lineage>
</organism>
<dbReference type="eggNOG" id="COG5640">
    <property type="taxonomic scope" value="Bacteria"/>
</dbReference>
<gene>
    <name evidence="2" type="ORF">NONO_c66050</name>
</gene>
<dbReference type="InterPro" id="IPR009003">
    <property type="entry name" value="Peptidase_S1_PA"/>
</dbReference>
<sequence>MVNGAPVADAETAKWVATIDPVDDGSLFDTGECGGALVGPDRVVTAAHCVDSVDPGRMKIHVNARVLSKDPGVERGVRGISVLPGFEPQPSPVDPDNADLDSARNDLAVILLDRPVDGIPVLPIAPARPAPGTAVSFFAHGNTGKVVGFEDPEYRNDALYRGDFTAMSHADCVAGLSPVVDDKSVICVQDTSARPAASCYRDSGSPAVVDVEGRPELVGVFSFGGEIVGKGCGPAPQGFADPTAFRDWILGPIDVLEPYPTALPVVHRTAGSLHCDMPGWDEVRGRRPRDVSIGWANRTWMGKLPVVAPIAGADTADLPVADAARQPGDAVCVVTAANTGGVIRTISEGVDVHG</sequence>
<keyword evidence="2" id="KW-0645">Protease</keyword>
<dbReference type="Pfam" id="PF00089">
    <property type="entry name" value="Trypsin"/>
    <property type="match status" value="1"/>
</dbReference>
<dbReference type="GO" id="GO:0004252">
    <property type="term" value="F:serine-type endopeptidase activity"/>
    <property type="evidence" value="ECO:0007669"/>
    <property type="project" value="InterPro"/>
</dbReference>
<evidence type="ECO:0000313" key="2">
    <source>
        <dbReference type="EMBL" id="AHH21375.1"/>
    </source>
</evidence>
<dbReference type="STRING" id="1415166.NONO_c66050"/>
<dbReference type="InterPro" id="IPR018114">
    <property type="entry name" value="TRYPSIN_HIS"/>
</dbReference>
<dbReference type="Gene3D" id="2.40.10.10">
    <property type="entry name" value="Trypsin-like serine proteases"/>
    <property type="match status" value="1"/>
</dbReference>
<dbReference type="SUPFAM" id="SSF50494">
    <property type="entry name" value="Trypsin-like serine proteases"/>
    <property type="match status" value="1"/>
</dbReference>
<dbReference type="PRINTS" id="PR00722">
    <property type="entry name" value="CHYMOTRYPSIN"/>
</dbReference>
<dbReference type="EMBL" id="CP006850">
    <property type="protein sequence ID" value="AHH21375.1"/>
    <property type="molecule type" value="Genomic_DNA"/>
</dbReference>
<keyword evidence="3" id="KW-1185">Reference proteome</keyword>
<feature type="domain" description="Peptidase S1" evidence="1">
    <location>
        <begin position="1"/>
        <end position="254"/>
    </location>
</feature>
<evidence type="ECO:0000313" key="3">
    <source>
        <dbReference type="Proteomes" id="UP000019150"/>
    </source>
</evidence>
<dbReference type="InterPro" id="IPR001254">
    <property type="entry name" value="Trypsin_dom"/>
</dbReference>
<dbReference type="PROSITE" id="PS50240">
    <property type="entry name" value="TRYPSIN_DOM"/>
    <property type="match status" value="1"/>
</dbReference>
<dbReference type="HOGENOM" id="CLU_064702_0_0_11"/>
<dbReference type="PROSITE" id="PS00134">
    <property type="entry name" value="TRYPSIN_HIS"/>
    <property type="match status" value="1"/>
</dbReference>
<reference evidence="2 3" key="1">
    <citation type="journal article" date="2014" name="Appl. Environ. Microbiol.">
        <title>Insights into the Microbial Degradation of Rubber and Gutta-Percha by Analysis of the Complete Genome of Nocardia nova SH22a.</title>
        <authorList>
            <person name="Luo Q."/>
            <person name="Hiessl S."/>
            <person name="Poehlein A."/>
            <person name="Daniel R."/>
            <person name="Steinbuchel A."/>
        </authorList>
    </citation>
    <scope>NUCLEOTIDE SEQUENCE [LARGE SCALE GENOMIC DNA]</scope>
    <source>
        <strain evidence="2">SH22a</strain>
    </source>
</reference>
<dbReference type="InterPro" id="IPR051333">
    <property type="entry name" value="CLIP_Serine_Protease"/>
</dbReference>
<evidence type="ECO:0000259" key="1">
    <source>
        <dbReference type="PROSITE" id="PS50240"/>
    </source>
</evidence>
<dbReference type="PANTHER" id="PTHR24260:SF136">
    <property type="entry name" value="GH08193P-RELATED"/>
    <property type="match status" value="1"/>
</dbReference>
<keyword evidence="2" id="KW-0378">Hydrolase</keyword>
<dbReference type="GO" id="GO:0006508">
    <property type="term" value="P:proteolysis"/>
    <property type="evidence" value="ECO:0007669"/>
    <property type="project" value="UniProtKB-KW"/>
</dbReference>
<dbReference type="KEGG" id="nno:NONO_c66050"/>
<dbReference type="InterPro" id="IPR001314">
    <property type="entry name" value="Peptidase_S1A"/>
</dbReference>